<accession>A0A6M3Y2X1</accession>
<protein>
    <submittedName>
        <fullName evidence="1">Uncharacterized protein</fullName>
    </submittedName>
</protein>
<dbReference type="EMBL" id="MT145175">
    <property type="protein sequence ID" value="QJI04393.1"/>
    <property type="molecule type" value="Genomic_DNA"/>
</dbReference>
<name>A0A6M3Y2X1_9ZZZZ</name>
<evidence type="ECO:0000313" key="1">
    <source>
        <dbReference type="EMBL" id="QJI04393.1"/>
    </source>
</evidence>
<reference evidence="1" key="1">
    <citation type="submission" date="2020-03" db="EMBL/GenBank/DDBJ databases">
        <title>The deep terrestrial virosphere.</title>
        <authorList>
            <person name="Holmfeldt K."/>
            <person name="Nilsson E."/>
            <person name="Simone D."/>
            <person name="Lopez-Fernandez M."/>
            <person name="Wu X."/>
            <person name="de Brujin I."/>
            <person name="Lundin D."/>
            <person name="Andersson A."/>
            <person name="Bertilsson S."/>
            <person name="Dopson M."/>
        </authorList>
    </citation>
    <scope>NUCLEOTIDE SEQUENCE</scope>
    <source>
        <strain evidence="1">TM448B07734</strain>
    </source>
</reference>
<sequence length="64" mass="7364">MKKPKPINPDELDGKLCRIGKTWYPIHELKLTDNMSVFIIMYHGIPHEIDIPPNVDKNGGNEHD</sequence>
<dbReference type="AlphaFoldDB" id="A0A6M3Y2X1"/>
<proteinExistence type="predicted"/>
<organism evidence="1">
    <name type="scientific">viral metagenome</name>
    <dbReference type="NCBI Taxonomy" id="1070528"/>
    <lineage>
        <taxon>unclassified sequences</taxon>
        <taxon>metagenomes</taxon>
        <taxon>organismal metagenomes</taxon>
    </lineage>
</organism>
<gene>
    <name evidence="1" type="ORF">TM448B07734_0010</name>
</gene>